<accession>A0A936YXQ4</accession>
<dbReference type="EMBL" id="JAEQNE010000001">
    <property type="protein sequence ID" value="MBL0390552.1"/>
    <property type="molecule type" value="Genomic_DNA"/>
</dbReference>
<dbReference type="InterPro" id="IPR025518">
    <property type="entry name" value="DUF4406"/>
</dbReference>
<dbReference type="Pfam" id="PF14359">
    <property type="entry name" value="DUF4406"/>
    <property type="match status" value="1"/>
</dbReference>
<dbReference type="Proteomes" id="UP000599109">
    <property type="component" value="Unassembled WGS sequence"/>
</dbReference>
<keyword evidence="2" id="KW-1185">Reference proteome</keyword>
<name>A0A936YXQ4_9BURK</name>
<gene>
    <name evidence="1" type="ORF">JJ685_05290</name>
</gene>
<evidence type="ECO:0000313" key="1">
    <source>
        <dbReference type="EMBL" id="MBL0390552.1"/>
    </source>
</evidence>
<comment type="caution">
    <text evidence="1">The sequence shown here is derived from an EMBL/GenBank/DDBJ whole genome shotgun (WGS) entry which is preliminary data.</text>
</comment>
<dbReference type="RefSeq" id="WP_201673146.1">
    <property type="nucleotide sequence ID" value="NZ_JAEQNE010000001.1"/>
</dbReference>
<proteinExistence type="predicted"/>
<organism evidence="1 2">
    <name type="scientific">Ramlibacter monticola</name>
    <dbReference type="NCBI Taxonomy" id="1926872"/>
    <lineage>
        <taxon>Bacteria</taxon>
        <taxon>Pseudomonadati</taxon>
        <taxon>Pseudomonadota</taxon>
        <taxon>Betaproteobacteria</taxon>
        <taxon>Burkholderiales</taxon>
        <taxon>Comamonadaceae</taxon>
        <taxon>Ramlibacter</taxon>
    </lineage>
</organism>
<dbReference type="SUPFAM" id="SSF52309">
    <property type="entry name" value="N-(deoxy)ribosyltransferase-like"/>
    <property type="match status" value="1"/>
</dbReference>
<protein>
    <submittedName>
        <fullName evidence="1">DUF4406 domain-containing protein</fullName>
    </submittedName>
</protein>
<evidence type="ECO:0000313" key="2">
    <source>
        <dbReference type="Proteomes" id="UP000599109"/>
    </source>
</evidence>
<dbReference type="AlphaFoldDB" id="A0A936YXQ4"/>
<reference evidence="1 2" key="1">
    <citation type="journal article" date="2017" name="Int. J. Syst. Evol. Microbiol.">
        <title>Ramlibacter monticola sp. nov., isolated from forest soil.</title>
        <authorList>
            <person name="Chaudhary D.K."/>
            <person name="Kim J."/>
        </authorList>
    </citation>
    <scope>NUCLEOTIDE SEQUENCE [LARGE SCALE GENOMIC DNA]</scope>
    <source>
        <strain evidence="1 2">KACC 19175</strain>
    </source>
</reference>
<dbReference type="Gene3D" id="3.40.50.10400">
    <property type="entry name" value="Hypothetical protein PA1492"/>
    <property type="match status" value="1"/>
</dbReference>
<sequence>MSNNVVYLSGPISGRPEGNRPAFDRAAENLRAAGYQVVNPHEVFTEEPPADHADLAEYWVRAMRADLVAMMRCTHICRLPEWEHSRGATIESRLAADLRFGVVRLDGNLEPVR</sequence>